<evidence type="ECO:0000313" key="2">
    <source>
        <dbReference type="Proteomes" id="UP000479293"/>
    </source>
</evidence>
<comment type="caution">
    <text evidence="1">The sequence shown here is derived from an EMBL/GenBank/DDBJ whole genome shotgun (WGS) entry which is preliminary data.</text>
</comment>
<reference evidence="1 2" key="1">
    <citation type="submission" date="2019-10" db="EMBL/GenBank/DDBJ databases">
        <title>Draft Genome Sequence of Cytophagaceae sp. SJW1-29.</title>
        <authorList>
            <person name="Choi A."/>
        </authorList>
    </citation>
    <scope>NUCLEOTIDE SEQUENCE [LARGE SCALE GENOMIC DNA]</scope>
    <source>
        <strain evidence="1 2">SJW1-29</strain>
    </source>
</reference>
<sequence>MKIPAGVKGERCLILKIKCIFVASLVTLSLRTGNQEPTHTKIHFEMKTVFKKTVLLGTVVLAGMGATIHDFSAPPSPQTSQRFHPVTNSQQRYVFNTQVSGGDVSLRIPRRFVVINTRLAALQEGILGDSMAEDLKVASREYLALQ</sequence>
<dbReference type="Proteomes" id="UP000479293">
    <property type="component" value="Unassembled WGS sequence"/>
</dbReference>
<dbReference type="EMBL" id="WHLY01000002">
    <property type="protein sequence ID" value="MPR32408.1"/>
    <property type="molecule type" value="Genomic_DNA"/>
</dbReference>
<name>A0A7C9FYD6_9BACT</name>
<gene>
    <name evidence="1" type="ORF">GBK04_03360</name>
</gene>
<organism evidence="1 2">
    <name type="scientific">Salmonirosea aquatica</name>
    <dbReference type="NCBI Taxonomy" id="2654236"/>
    <lineage>
        <taxon>Bacteria</taxon>
        <taxon>Pseudomonadati</taxon>
        <taxon>Bacteroidota</taxon>
        <taxon>Cytophagia</taxon>
        <taxon>Cytophagales</taxon>
        <taxon>Spirosomataceae</taxon>
        <taxon>Salmonirosea</taxon>
    </lineage>
</organism>
<protein>
    <submittedName>
        <fullName evidence="1">Uncharacterized protein</fullName>
    </submittedName>
</protein>
<accession>A0A7C9FYD6</accession>
<dbReference type="RefSeq" id="WP_152756836.1">
    <property type="nucleotide sequence ID" value="NZ_WHLY01000002.1"/>
</dbReference>
<keyword evidence="2" id="KW-1185">Reference proteome</keyword>
<dbReference type="AlphaFoldDB" id="A0A7C9FYD6"/>
<proteinExistence type="predicted"/>
<evidence type="ECO:0000313" key="1">
    <source>
        <dbReference type="EMBL" id="MPR32408.1"/>
    </source>
</evidence>